<evidence type="ECO:0000313" key="2">
    <source>
        <dbReference type="Proteomes" id="UP001215598"/>
    </source>
</evidence>
<accession>A0AAD7KGC5</accession>
<sequence length="475" mass="53626">MSFHADLRARLAEVDASISELHLRLKPLEDARKQLQSQLDSIVYPVATLPPEITSNIFLRCLLPPPELSSPYKAHPSTSMAPLLFLQVCRRWRDIALSTPHLWADLHLNLEEMRFEIYEFDVERHIMDWFGRAGACPLSFSVRGWMGMDEAYGSDAISATLRAYAPQLQSICLQLETAHFEAIKDFTGPFPMLQSLAIALPFPDEEVGHQMLNFQPTFSNAPRLSQLSFTEEASPSMFLHPFDTLSKVTCESCSPDDFLSIMQNASFLREFECSVEPGELFAHSDSDIITNQHLHTLHLLPQCFYPSLRLLRLPALQNLHISEGIHFRETRDFLAFLARSSASLRSFSASCKITTLKVDWFAISMPGLTALELCQGDDFLLEFFTMLNRAQHPGFLPHLQSLTFRDCIFSVTAPMFSALSSRTTADGQTSILSSFRQIWPKGEYMILEDATAASFRGLVERGMAIHIGPVDRSRI</sequence>
<dbReference type="InterPro" id="IPR032675">
    <property type="entry name" value="LRR_dom_sf"/>
</dbReference>
<gene>
    <name evidence="1" type="ORF">B0H16DRAFT_1401988</name>
</gene>
<proteinExistence type="predicted"/>
<dbReference type="Gene3D" id="3.80.10.10">
    <property type="entry name" value="Ribonuclease Inhibitor"/>
    <property type="match status" value="1"/>
</dbReference>
<evidence type="ECO:0008006" key="3">
    <source>
        <dbReference type="Google" id="ProtNLM"/>
    </source>
</evidence>
<evidence type="ECO:0000313" key="1">
    <source>
        <dbReference type="EMBL" id="KAJ7784127.1"/>
    </source>
</evidence>
<reference evidence="1" key="1">
    <citation type="submission" date="2023-03" db="EMBL/GenBank/DDBJ databases">
        <title>Massive genome expansion in bonnet fungi (Mycena s.s.) driven by repeated elements and novel gene families across ecological guilds.</title>
        <authorList>
            <consortium name="Lawrence Berkeley National Laboratory"/>
            <person name="Harder C.B."/>
            <person name="Miyauchi S."/>
            <person name="Viragh M."/>
            <person name="Kuo A."/>
            <person name="Thoen E."/>
            <person name="Andreopoulos B."/>
            <person name="Lu D."/>
            <person name="Skrede I."/>
            <person name="Drula E."/>
            <person name="Henrissat B."/>
            <person name="Morin E."/>
            <person name="Kohler A."/>
            <person name="Barry K."/>
            <person name="LaButti K."/>
            <person name="Morin E."/>
            <person name="Salamov A."/>
            <person name="Lipzen A."/>
            <person name="Mereny Z."/>
            <person name="Hegedus B."/>
            <person name="Baldrian P."/>
            <person name="Stursova M."/>
            <person name="Weitz H."/>
            <person name="Taylor A."/>
            <person name="Grigoriev I.V."/>
            <person name="Nagy L.G."/>
            <person name="Martin F."/>
            <person name="Kauserud H."/>
        </authorList>
    </citation>
    <scope>NUCLEOTIDE SEQUENCE</scope>
    <source>
        <strain evidence="1">CBHHK182m</strain>
    </source>
</reference>
<name>A0AAD7KGC5_9AGAR</name>
<dbReference type="Proteomes" id="UP001215598">
    <property type="component" value="Unassembled WGS sequence"/>
</dbReference>
<dbReference type="Gene3D" id="1.20.1280.50">
    <property type="match status" value="1"/>
</dbReference>
<organism evidence="1 2">
    <name type="scientific">Mycena metata</name>
    <dbReference type="NCBI Taxonomy" id="1033252"/>
    <lineage>
        <taxon>Eukaryota</taxon>
        <taxon>Fungi</taxon>
        <taxon>Dikarya</taxon>
        <taxon>Basidiomycota</taxon>
        <taxon>Agaricomycotina</taxon>
        <taxon>Agaricomycetes</taxon>
        <taxon>Agaricomycetidae</taxon>
        <taxon>Agaricales</taxon>
        <taxon>Marasmiineae</taxon>
        <taxon>Mycenaceae</taxon>
        <taxon>Mycena</taxon>
    </lineage>
</organism>
<dbReference type="PANTHER" id="PTHR38926:SF72">
    <property type="entry name" value="IM:7136021-RELATED"/>
    <property type="match status" value="1"/>
</dbReference>
<dbReference type="EMBL" id="JARKIB010000002">
    <property type="protein sequence ID" value="KAJ7784127.1"/>
    <property type="molecule type" value="Genomic_DNA"/>
</dbReference>
<dbReference type="AlphaFoldDB" id="A0AAD7KGC5"/>
<dbReference type="SUPFAM" id="SSF52047">
    <property type="entry name" value="RNI-like"/>
    <property type="match status" value="1"/>
</dbReference>
<comment type="caution">
    <text evidence="1">The sequence shown here is derived from an EMBL/GenBank/DDBJ whole genome shotgun (WGS) entry which is preliminary data.</text>
</comment>
<dbReference type="PANTHER" id="PTHR38926">
    <property type="entry name" value="F-BOX DOMAIN CONTAINING PROTEIN, EXPRESSED"/>
    <property type="match status" value="1"/>
</dbReference>
<keyword evidence="2" id="KW-1185">Reference proteome</keyword>
<protein>
    <recommendedName>
        <fullName evidence="3">F-box domain-containing protein</fullName>
    </recommendedName>
</protein>